<dbReference type="STRING" id="1037660.A0A066WFM8"/>
<keyword evidence="2" id="KW-1185">Reference proteome</keyword>
<sequence>MIAFSGGIENEGLEAFECKMNGDVRCVYIGSNLSVEEMMKREPRPLLAKLEDDLNSNQLVDSWREIEARPRLRPPYSYKLESSAHAELFRKVLDHAGSIHSLIGGLRELVYAAVEGAVAKFSQQAARNNAYRRIQVNCNCPSHLDTAKTSNIPLELAAQRPAIWPHRSVRRIVAKTVVLLAQDAPWVPGSTVVVTVGTTARPSTVINSSLSREELGFEFFNLMPYAEGQLYAGAREARCAKVDEEEALATHTVQFSAQSSCPVFTKGSPTKANPSPLVICSSVAFGRPYAGTAKALIVWKQRRSAATS</sequence>
<organism evidence="1 2">
    <name type="scientific">Tilletiaria anomala (strain ATCC 24038 / CBS 436.72 / UBC 951)</name>
    <dbReference type="NCBI Taxonomy" id="1037660"/>
    <lineage>
        <taxon>Eukaryota</taxon>
        <taxon>Fungi</taxon>
        <taxon>Dikarya</taxon>
        <taxon>Basidiomycota</taxon>
        <taxon>Ustilaginomycotina</taxon>
        <taxon>Exobasidiomycetes</taxon>
        <taxon>Georgefischeriales</taxon>
        <taxon>Tilletiariaceae</taxon>
        <taxon>Tilletiaria</taxon>
    </lineage>
</organism>
<dbReference type="SUPFAM" id="SSF51735">
    <property type="entry name" value="NAD(P)-binding Rossmann-fold domains"/>
    <property type="match status" value="1"/>
</dbReference>
<dbReference type="InParanoid" id="A0A066WFM8"/>
<dbReference type="GeneID" id="25265613"/>
<accession>A0A066WFM8</accession>
<comment type="caution">
    <text evidence="1">The sequence shown here is derived from an EMBL/GenBank/DDBJ whole genome shotgun (WGS) entry which is preliminary data.</text>
</comment>
<gene>
    <name evidence="1" type="ORF">K437DRAFT_262029</name>
</gene>
<dbReference type="Gene3D" id="3.40.50.720">
    <property type="entry name" value="NAD(P)-binding Rossmann-like Domain"/>
    <property type="match status" value="1"/>
</dbReference>
<reference evidence="1 2" key="1">
    <citation type="submission" date="2014-05" db="EMBL/GenBank/DDBJ databases">
        <title>Draft genome sequence of a rare smut relative, Tilletiaria anomala UBC 951.</title>
        <authorList>
            <consortium name="DOE Joint Genome Institute"/>
            <person name="Toome M."/>
            <person name="Kuo A."/>
            <person name="Henrissat B."/>
            <person name="Lipzen A."/>
            <person name="Tritt A."/>
            <person name="Yoshinaga Y."/>
            <person name="Zane M."/>
            <person name="Barry K."/>
            <person name="Grigoriev I.V."/>
            <person name="Spatafora J.W."/>
            <person name="Aimea M.C."/>
        </authorList>
    </citation>
    <scope>NUCLEOTIDE SEQUENCE [LARGE SCALE GENOMIC DNA]</scope>
    <source>
        <strain evidence="1 2">UBC 951</strain>
    </source>
</reference>
<dbReference type="RefSeq" id="XP_013244341.1">
    <property type="nucleotide sequence ID" value="XM_013388887.1"/>
</dbReference>
<dbReference type="AlphaFoldDB" id="A0A066WFM8"/>
<dbReference type="EMBL" id="JMSN01000021">
    <property type="protein sequence ID" value="KDN49555.1"/>
    <property type="molecule type" value="Genomic_DNA"/>
</dbReference>
<dbReference type="HOGENOM" id="CLU_903679_0_0_1"/>
<evidence type="ECO:0000313" key="2">
    <source>
        <dbReference type="Proteomes" id="UP000027361"/>
    </source>
</evidence>
<dbReference type="OrthoDB" id="1888931at2759"/>
<dbReference type="InterPro" id="IPR036291">
    <property type="entry name" value="NAD(P)-bd_dom_sf"/>
</dbReference>
<evidence type="ECO:0000313" key="1">
    <source>
        <dbReference type="EMBL" id="KDN49555.1"/>
    </source>
</evidence>
<protein>
    <submittedName>
        <fullName evidence="1">Uncharacterized protein</fullName>
    </submittedName>
</protein>
<proteinExistence type="predicted"/>
<dbReference type="Proteomes" id="UP000027361">
    <property type="component" value="Unassembled WGS sequence"/>
</dbReference>
<name>A0A066WFM8_TILAU</name>